<protein>
    <submittedName>
        <fullName evidence="1">Uncharacterized protein</fullName>
    </submittedName>
</protein>
<dbReference type="EMBL" id="JAIWYP010000009">
    <property type="protein sequence ID" value="KAH3774411.1"/>
    <property type="molecule type" value="Genomic_DNA"/>
</dbReference>
<reference evidence="1" key="1">
    <citation type="journal article" date="2019" name="bioRxiv">
        <title>The Genome of the Zebra Mussel, Dreissena polymorpha: A Resource for Invasive Species Research.</title>
        <authorList>
            <person name="McCartney M.A."/>
            <person name="Auch B."/>
            <person name="Kono T."/>
            <person name="Mallez S."/>
            <person name="Zhang Y."/>
            <person name="Obille A."/>
            <person name="Becker A."/>
            <person name="Abrahante J.E."/>
            <person name="Garbe J."/>
            <person name="Badalamenti J.P."/>
            <person name="Herman A."/>
            <person name="Mangelson H."/>
            <person name="Liachko I."/>
            <person name="Sullivan S."/>
            <person name="Sone E.D."/>
            <person name="Koren S."/>
            <person name="Silverstein K.A.T."/>
            <person name="Beckman K.B."/>
            <person name="Gohl D.M."/>
        </authorList>
    </citation>
    <scope>NUCLEOTIDE SEQUENCE</scope>
    <source>
        <strain evidence="1">Duluth1</strain>
        <tissue evidence="1">Whole animal</tissue>
    </source>
</reference>
<evidence type="ECO:0000313" key="2">
    <source>
        <dbReference type="Proteomes" id="UP000828390"/>
    </source>
</evidence>
<comment type="caution">
    <text evidence="1">The sequence shown here is derived from an EMBL/GenBank/DDBJ whole genome shotgun (WGS) entry which is preliminary data.</text>
</comment>
<dbReference type="AlphaFoldDB" id="A0A9D4IGD3"/>
<organism evidence="1 2">
    <name type="scientific">Dreissena polymorpha</name>
    <name type="common">Zebra mussel</name>
    <name type="synonym">Mytilus polymorpha</name>
    <dbReference type="NCBI Taxonomy" id="45954"/>
    <lineage>
        <taxon>Eukaryota</taxon>
        <taxon>Metazoa</taxon>
        <taxon>Spiralia</taxon>
        <taxon>Lophotrochozoa</taxon>
        <taxon>Mollusca</taxon>
        <taxon>Bivalvia</taxon>
        <taxon>Autobranchia</taxon>
        <taxon>Heteroconchia</taxon>
        <taxon>Euheterodonta</taxon>
        <taxon>Imparidentia</taxon>
        <taxon>Neoheterodontei</taxon>
        <taxon>Myida</taxon>
        <taxon>Dreissenoidea</taxon>
        <taxon>Dreissenidae</taxon>
        <taxon>Dreissena</taxon>
    </lineage>
</organism>
<name>A0A9D4IGD3_DREPO</name>
<accession>A0A9D4IGD3</accession>
<dbReference type="Proteomes" id="UP000828390">
    <property type="component" value="Unassembled WGS sequence"/>
</dbReference>
<keyword evidence="2" id="KW-1185">Reference proteome</keyword>
<proteinExistence type="predicted"/>
<sequence length="74" mass="8587">MSETGTYSFIRQLLCLPLLPAEHIRLTFEMNTATHITPLIESMYHTWINSTEWPLESWSVYGQTIQTNNDLEGN</sequence>
<reference evidence="1" key="2">
    <citation type="submission" date="2020-11" db="EMBL/GenBank/DDBJ databases">
        <authorList>
            <person name="McCartney M.A."/>
            <person name="Auch B."/>
            <person name="Kono T."/>
            <person name="Mallez S."/>
            <person name="Becker A."/>
            <person name="Gohl D.M."/>
            <person name="Silverstein K.A.T."/>
            <person name="Koren S."/>
            <person name="Bechman K.B."/>
            <person name="Herman A."/>
            <person name="Abrahante J.E."/>
            <person name="Garbe J."/>
        </authorList>
    </citation>
    <scope>NUCLEOTIDE SEQUENCE</scope>
    <source>
        <strain evidence="1">Duluth1</strain>
        <tissue evidence="1">Whole animal</tissue>
    </source>
</reference>
<gene>
    <name evidence="1" type="ORF">DPMN_175793</name>
</gene>
<evidence type="ECO:0000313" key="1">
    <source>
        <dbReference type="EMBL" id="KAH3774411.1"/>
    </source>
</evidence>